<proteinExistence type="predicted"/>
<gene>
    <name evidence="1" type="ORF">Tci_842925</name>
</gene>
<protein>
    <submittedName>
        <fullName evidence="1">Uncharacterized protein</fullName>
    </submittedName>
</protein>
<sequence length="237" mass="27571">MGKENMKEPVPRDLPPMPLLGHLKEQIGSPYKTCKTICMIENPREVHKLKVQEDEGDMHVGWDIKVKDVERLRQFITPTIYTLLNREPIVQPYMSLGLVHDKEKIIREEEQDYDIPLHDGVQPSTPQIVHITPSDDDYVAPATNLILDKQLNKFRKEFTDITKVSKKANCNPVNDVKELSNIKTYDCETFIQKLLHQVSQSSHETDKTKREMKPHQRYSSNLSFPYLVTNLHHLLIH</sequence>
<dbReference type="EMBL" id="BKCJ011031287">
    <property type="protein sequence ID" value="GFC70955.1"/>
    <property type="molecule type" value="Genomic_DNA"/>
</dbReference>
<comment type="caution">
    <text evidence="1">The sequence shown here is derived from an EMBL/GenBank/DDBJ whole genome shotgun (WGS) entry which is preliminary data.</text>
</comment>
<evidence type="ECO:0000313" key="1">
    <source>
        <dbReference type="EMBL" id="GFC70955.1"/>
    </source>
</evidence>
<dbReference type="AlphaFoldDB" id="A0A699QTY0"/>
<reference evidence="1" key="1">
    <citation type="journal article" date="2019" name="Sci. Rep.">
        <title>Draft genome of Tanacetum cinerariifolium, the natural source of mosquito coil.</title>
        <authorList>
            <person name="Yamashiro T."/>
            <person name="Shiraishi A."/>
            <person name="Satake H."/>
            <person name="Nakayama K."/>
        </authorList>
    </citation>
    <scope>NUCLEOTIDE SEQUENCE</scope>
</reference>
<organism evidence="1">
    <name type="scientific">Tanacetum cinerariifolium</name>
    <name type="common">Dalmatian daisy</name>
    <name type="synonym">Chrysanthemum cinerariifolium</name>
    <dbReference type="NCBI Taxonomy" id="118510"/>
    <lineage>
        <taxon>Eukaryota</taxon>
        <taxon>Viridiplantae</taxon>
        <taxon>Streptophyta</taxon>
        <taxon>Embryophyta</taxon>
        <taxon>Tracheophyta</taxon>
        <taxon>Spermatophyta</taxon>
        <taxon>Magnoliopsida</taxon>
        <taxon>eudicotyledons</taxon>
        <taxon>Gunneridae</taxon>
        <taxon>Pentapetalae</taxon>
        <taxon>asterids</taxon>
        <taxon>campanulids</taxon>
        <taxon>Asterales</taxon>
        <taxon>Asteraceae</taxon>
        <taxon>Asteroideae</taxon>
        <taxon>Anthemideae</taxon>
        <taxon>Anthemidinae</taxon>
        <taxon>Tanacetum</taxon>
    </lineage>
</organism>
<name>A0A699QTY0_TANCI</name>
<accession>A0A699QTY0</accession>